<gene>
    <name evidence="2" type="ORF">X801_07556</name>
</gene>
<dbReference type="AlphaFoldDB" id="A0A1S8WQE5"/>
<evidence type="ECO:0000313" key="2">
    <source>
        <dbReference type="EMBL" id="OON16627.1"/>
    </source>
</evidence>
<feature type="region of interest" description="Disordered" evidence="1">
    <location>
        <begin position="99"/>
        <end position="120"/>
    </location>
</feature>
<sequence length="167" mass="19195">MGLSGYRPNSVARNIGTQYGYAEQQVITSDLPPELRYIDALVKTHIENELKTLKGQSKGNEPDKEPDKASILVKRERLVKQADEQFLIHLREFMDKTPMENEVEETEDSSAHRTSNQSIQVAPDQRIQVTDNEICRIRRALVRHIELKGTENILSTFDLTEWESNCQ</sequence>
<evidence type="ECO:0000256" key="1">
    <source>
        <dbReference type="SAM" id="MobiDB-lite"/>
    </source>
</evidence>
<organism evidence="2 3">
    <name type="scientific">Opisthorchis viverrini</name>
    <name type="common">Southeast Asian liver fluke</name>
    <dbReference type="NCBI Taxonomy" id="6198"/>
    <lineage>
        <taxon>Eukaryota</taxon>
        <taxon>Metazoa</taxon>
        <taxon>Spiralia</taxon>
        <taxon>Lophotrochozoa</taxon>
        <taxon>Platyhelminthes</taxon>
        <taxon>Trematoda</taxon>
        <taxon>Digenea</taxon>
        <taxon>Opisthorchiida</taxon>
        <taxon>Opisthorchiata</taxon>
        <taxon>Opisthorchiidae</taxon>
        <taxon>Opisthorchis</taxon>
    </lineage>
</organism>
<proteinExistence type="predicted"/>
<keyword evidence="3" id="KW-1185">Reference proteome</keyword>
<dbReference type="Proteomes" id="UP000243686">
    <property type="component" value="Unassembled WGS sequence"/>
</dbReference>
<name>A0A1S8WQE5_OPIVI</name>
<evidence type="ECO:0000313" key="3">
    <source>
        <dbReference type="Proteomes" id="UP000243686"/>
    </source>
</evidence>
<reference evidence="2 3" key="1">
    <citation type="submission" date="2015-03" db="EMBL/GenBank/DDBJ databases">
        <title>Draft genome of the nematode, Opisthorchis viverrini.</title>
        <authorList>
            <person name="Mitreva M."/>
        </authorList>
    </citation>
    <scope>NUCLEOTIDE SEQUENCE [LARGE SCALE GENOMIC DNA]</scope>
    <source>
        <strain evidence="2">Khon Kaen</strain>
    </source>
</reference>
<protein>
    <submittedName>
        <fullName evidence="2">Uncharacterized protein</fullName>
    </submittedName>
</protein>
<accession>A0A1S8WQE5</accession>
<dbReference type="EMBL" id="KV896934">
    <property type="protein sequence ID" value="OON16627.1"/>
    <property type="molecule type" value="Genomic_DNA"/>
</dbReference>